<feature type="transmembrane region" description="Helical" evidence="1">
    <location>
        <begin position="94"/>
        <end position="112"/>
    </location>
</feature>
<evidence type="ECO:0000313" key="2">
    <source>
        <dbReference type="EMBL" id="RDU34757.1"/>
    </source>
</evidence>
<protein>
    <submittedName>
        <fullName evidence="2">Uncharacterized protein</fullName>
    </submittedName>
</protein>
<dbReference type="AlphaFoldDB" id="A0A3D8GKD5"/>
<keyword evidence="1" id="KW-0472">Membrane</keyword>
<feature type="transmembrane region" description="Helical" evidence="1">
    <location>
        <begin position="38"/>
        <end position="56"/>
    </location>
</feature>
<comment type="caution">
    <text evidence="2">The sequence shown here is derived from an EMBL/GenBank/DDBJ whole genome shotgun (WGS) entry which is preliminary data.</text>
</comment>
<accession>A0A3D8GKD5</accession>
<evidence type="ECO:0000313" key="3">
    <source>
        <dbReference type="Proteomes" id="UP000257144"/>
    </source>
</evidence>
<keyword evidence="3" id="KW-1185">Reference proteome</keyword>
<feature type="transmembrane region" description="Helical" evidence="1">
    <location>
        <begin position="68"/>
        <end position="88"/>
    </location>
</feature>
<keyword evidence="1" id="KW-1133">Transmembrane helix</keyword>
<dbReference type="EMBL" id="QNQT01000019">
    <property type="protein sequence ID" value="RDU34757.1"/>
    <property type="molecule type" value="Genomic_DNA"/>
</dbReference>
<dbReference type="Proteomes" id="UP000257144">
    <property type="component" value="Unassembled WGS sequence"/>
</dbReference>
<reference evidence="2 3" key="1">
    <citation type="submission" date="2018-07" db="EMBL/GenBank/DDBJ databases">
        <title>Bacillus sp. YLB-04 draft genome sequence.</title>
        <authorList>
            <person name="Yu L."/>
            <person name="Tang X."/>
        </authorList>
    </citation>
    <scope>NUCLEOTIDE SEQUENCE [LARGE SCALE GENOMIC DNA]</scope>
    <source>
        <strain evidence="2 3">YLB-04</strain>
    </source>
</reference>
<feature type="transmembrane region" description="Helical" evidence="1">
    <location>
        <begin position="158"/>
        <end position="178"/>
    </location>
</feature>
<name>A0A3D8GKD5_9BACI</name>
<feature type="transmembrane region" description="Helical" evidence="1">
    <location>
        <begin position="133"/>
        <end position="152"/>
    </location>
</feature>
<gene>
    <name evidence="2" type="ORF">DRW41_21930</name>
</gene>
<dbReference type="OrthoDB" id="2925029at2"/>
<organism evidence="2 3">
    <name type="scientific">Neobacillus piezotolerans</name>
    <dbReference type="NCBI Taxonomy" id="2259171"/>
    <lineage>
        <taxon>Bacteria</taxon>
        <taxon>Bacillati</taxon>
        <taxon>Bacillota</taxon>
        <taxon>Bacilli</taxon>
        <taxon>Bacillales</taxon>
        <taxon>Bacillaceae</taxon>
        <taxon>Neobacillus</taxon>
    </lineage>
</organism>
<sequence length="194" mass="21511">MNLGPYWEDPLANNVIPSVILPLITIFSFMFYPEKSDTAVIVGLIASLVLVAASVITKVKNLQYYLNWRLGVMMLFIDSAMIFMALTISRAYGKFLPCILLLLLMLIAIVLSHKFAERYLDELHSPKTKLGKMIILIGFIGSGGGAMIGYISTQTIGAHIAAPIIFIVALIVVGFIHARFQLVAIEKKYEAFDR</sequence>
<feature type="transmembrane region" description="Helical" evidence="1">
    <location>
        <begin position="12"/>
        <end position="32"/>
    </location>
</feature>
<evidence type="ECO:0000256" key="1">
    <source>
        <dbReference type="SAM" id="Phobius"/>
    </source>
</evidence>
<proteinExistence type="predicted"/>
<dbReference type="RefSeq" id="WP_115454139.1">
    <property type="nucleotide sequence ID" value="NZ_QNQT01000019.1"/>
</dbReference>
<keyword evidence="1" id="KW-0812">Transmembrane</keyword>